<evidence type="ECO:0000256" key="3">
    <source>
        <dbReference type="ARBA" id="ARBA00022448"/>
    </source>
</evidence>
<dbReference type="GO" id="GO:0016020">
    <property type="term" value="C:membrane"/>
    <property type="evidence" value="ECO:0007669"/>
    <property type="project" value="UniProtKB-SubCell"/>
</dbReference>
<keyword evidence="5 12" id="KW-0812">Transmembrane</keyword>
<evidence type="ECO:0000256" key="7">
    <source>
        <dbReference type="ARBA" id="ARBA00023053"/>
    </source>
</evidence>
<dbReference type="OrthoDB" id="6436100at2759"/>
<keyword evidence="6" id="KW-1133">Transmembrane helix</keyword>
<evidence type="ECO:0000256" key="9">
    <source>
        <dbReference type="ARBA" id="ARBA00023136"/>
    </source>
</evidence>
<dbReference type="Proteomes" id="UP000479190">
    <property type="component" value="Unassembled WGS sequence"/>
</dbReference>
<proteinExistence type="inferred from homology"/>
<dbReference type="GO" id="GO:0005272">
    <property type="term" value="F:sodium channel activity"/>
    <property type="evidence" value="ECO:0007669"/>
    <property type="project" value="UniProtKB-KW"/>
</dbReference>
<dbReference type="EMBL" id="CADCXV010000953">
    <property type="protein sequence ID" value="CAB0039346.1"/>
    <property type="molecule type" value="Genomic_DNA"/>
</dbReference>
<dbReference type="InterPro" id="IPR001873">
    <property type="entry name" value="ENaC"/>
</dbReference>
<name>A0A6H5IM21_9HYME</name>
<keyword evidence="7" id="KW-0915">Sodium</keyword>
<sequence>MNESKINKLNPDNIILNNEHSVNDKNTWCALVQVYQEFSKESTVHGIKYTTQAKTTVEKLLWLTVVVISLVASSELANKFYKRHESANMRTTVVSNQFPSLRIAVPAFTICQGYLVSAERLEALMNGRTPL</sequence>
<keyword evidence="8 12" id="KW-0406">Ion transport</keyword>
<evidence type="ECO:0000256" key="10">
    <source>
        <dbReference type="ARBA" id="ARBA00023201"/>
    </source>
</evidence>
<evidence type="ECO:0000256" key="2">
    <source>
        <dbReference type="ARBA" id="ARBA00007193"/>
    </source>
</evidence>
<accession>A0A6H5IM21</accession>
<organism evidence="13 14">
    <name type="scientific">Trichogramma brassicae</name>
    <dbReference type="NCBI Taxonomy" id="86971"/>
    <lineage>
        <taxon>Eukaryota</taxon>
        <taxon>Metazoa</taxon>
        <taxon>Ecdysozoa</taxon>
        <taxon>Arthropoda</taxon>
        <taxon>Hexapoda</taxon>
        <taxon>Insecta</taxon>
        <taxon>Pterygota</taxon>
        <taxon>Neoptera</taxon>
        <taxon>Endopterygota</taxon>
        <taxon>Hymenoptera</taxon>
        <taxon>Apocrita</taxon>
        <taxon>Proctotrupomorpha</taxon>
        <taxon>Chalcidoidea</taxon>
        <taxon>Trichogrammatidae</taxon>
        <taxon>Trichogramma</taxon>
    </lineage>
</organism>
<protein>
    <submittedName>
        <fullName evidence="13">Uncharacterized protein</fullName>
    </submittedName>
</protein>
<evidence type="ECO:0000256" key="11">
    <source>
        <dbReference type="ARBA" id="ARBA00023303"/>
    </source>
</evidence>
<gene>
    <name evidence="13" type="ORF">TBRA_LOCUS11091</name>
</gene>
<dbReference type="Pfam" id="PF00858">
    <property type="entry name" value="ASC"/>
    <property type="match status" value="1"/>
</dbReference>
<evidence type="ECO:0000256" key="1">
    <source>
        <dbReference type="ARBA" id="ARBA00004141"/>
    </source>
</evidence>
<keyword evidence="9" id="KW-0472">Membrane</keyword>
<keyword evidence="14" id="KW-1185">Reference proteome</keyword>
<evidence type="ECO:0000256" key="4">
    <source>
        <dbReference type="ARBA" id="ARBA00022461"/>
    </source>
</evidence>
<reference evidence="13 14" key="1">
    <citation type="submission" date="2020-02" db="EMBL/GenBank/DDBJ databases">
        <authorList>
            <person name="Ferguson B K."/>
        </authorList>
    </citation>
    <scope>NUCLEOTIDE SEQUENCE [LARGE SCALE GENOMIC DNA]</scope>
</reference>
<comment type="subcellular location">
    <subcellularLocation>
        <location evidence="1">Membrane</location>
        <topology evidence="1">Multi-pass membrane protein</topology>
    </subcellularLocation>
</comment>
<keyword evidence="4 12" id="KW-0894">Sodium channel</keyword>
<evidence type="ECO:0000313" key="13">
    <source>
        <dbReference type="EMBL" id="CAB0039346.1"/>
    </source>
</evidence>
<evidence type="ECO:0000256" key="8">
    <source>
        <dbReference type="ARBA" id="ARBA00023065"/>
    </source>
</evidence>
<keyword evidence="10 12" id="KW-0739">Sodium transport</keyword>
<keyword evidence="11 12" id="KW-0407">Ion channel</keyword>
<evidence type="ECO:0000256" key="6">
    <source>
        <dbReference type="ARBA" id="ARBA00022989"/>
    </source>
</evidence>
<dbReference type="AlphaFoldDB" id="A0A6H5IM21"/>
<keyword evidence="3 12" id="KW-0813">Transport</keyword>
<evidence type="ECO:0000256" key="12">
    <source>
        <dbReference type="RuleBase" id="RU000679"/>
    </source>
</evidence>
<evidence type="ECO:0000313" key="14">
    <source>
        <dbReference type="Proteomes" id="UP000479190"/>
    </source>
</evidence>
<comment type="similarity">
    <text evidence="2 12">Belongs to the amiloride-sensitive sodium channel (TC 1.A.6) family.</text>
</comment>
<evidence type="ECO:0000256" key="5">
    <source>
        <dbReference type="ARBA" id="ARBA00022692"/>
    </source>
</evidence>